<proteinExistence type="predicted"/>
<name>A0A839T247_AZOMA</name>
<organism evidence="1 2">
    <name type="scientific">Azomonas macrocytogenes</name>
    <name type="common">Azotobacter macrocytogenes</name>
    <dbReference type="NCBI Taxonomy" id="69962"/>
    <lineage>
        <taxon>Bacteria</taxon>
        <taxon>Pseudomonadati</taxon>
        <taxon>Pseudomonadota</taxon>
        <taxon>Gammaproteobacteria</taxon>
        <taxon>Pseudomonadales</taxon>
        <taxon>Pseudomonadaceae</taxon>
        <taxon>Azomonas</taxon>
    </lineage>
</organism>
<dbReference type="AlphaFoldDB" id="A0A839T247"/>
<evidence type="ECO:0000313" key="1">
    <source>
        <dbReference type="EMBL" id="MBB3103178.1"/>
    </source>
</evidence>
<accession>A0A839T247</accession>
<protein>
    <submittedName>
        <fullName evidence="1">Plasmid stability protein</fullName>
    </submittedName>
</protein>
<dbReference type="EMBL" id="JACHXI010000006">
    <property type="protein sequence ID" value="MBB3103178.1"/>
    <property type="molecule type" value="Genomic_DNA"/>
</dbReference>
<gene>
    <name evidence="1" type="ORF">FHR87_001573</name>
</gene>
<evidence type="ECO:0000313" key="2">
    <source>
        <dbReference type="Proteomes" id="UP000549250"/>
    </source>
</evidence>
<dbReference type="RefSeq" id="WP_183166137.1">
    <property type="nucleotide sequence ID" value="NZ_JACHXI010000006.1"/>
</dbReference>
<comment type="caution">
    <text evidence="1">The sequence shown here is derived from an EMBL/GenBank/DDBJ whole genome shotgun (WGS) entry which is preliminary data.</text>
</comment>
<keyword evidence="2" id="KW-1185">Reference proteome</keyword>
<reference evidence="1 2" key="1">
    <citation type="submission" date="2020-08" db="EMBL/GenBank/DDBJ databases">
        <title>Genomic Encyclopedia of Type Strains, Phase III (KMG-III): the genomes of soil and plant-associated and newly described type strains.</title>
        <authorList>
            <person name="Whitman W."/>
        </authorList>
    </citation>
    <scope>NUCLEOTIDE SEQUENCE [LARGE SCALE GENOMIC DNA]</scope>
    <source>
        <strain evidence="1 2">CECT 4462</strain>
    </source>
</reference>
<sequence length="81" mass="8915">MKTRGIVNATRRLIGARKLGSNALTAKAEEEARHILTQALVWIERSKEKPAADQAAEDNRRSIAEAVQILQKTLLEEAAGH</sequence>
<dbReference type="Proteomes" id="UP000549250">
    <property type="component" value="Unassembled WGS sequence"/>
</dbReference>